<sequence>MNDIDKEIFAQIKYEGNLVEDGYLDAKKAGEVLIGIDNILRYFLYQEDKKFKKIDFEIPVRIKKGSWVTEFLANYDAVLIKTALTWGASKYFGSALSEMAKKDFKDVGFKDIFKKAFKGLTWVLKIAQHLGTLTKKKFDNLTFSKNSRYVILINNKNEKLEVPIEYLELFASCPDDLFINLARIIEDERELVVLYNDIEKEKQNYVKIGMDSKKIFIPNEEDDEILFPDLIHDQFVELEGHITRGNENSNTIGFMYQNHILTCYPQKGNIKDFKNTLFTNCTIRGYVDRLHKKTGEIIEKRPRIKFLEIISNEPEDRQKKLF</sequence>
<comment type="caution">
    <text evidence="1">The sequence shown here is derived from an EMBL/GenBank/DDBJ whole genome shotgun (WGS) entry which is preliminary data.</text>
</comment>
<gene>
    <name evidence="1" type="ORF">ACFQ1U_00285</name>
</gene>
<dbReference type="EMBL" id="JBHTJR010000003">
    <property type="protein sequence ID" value="MFD0991630.1"/>
    <property type="molecule type" value="Genomic_DNA"/>
</dbReference>
<dbReference type="Proteomes" id="UP001597062">
    <property type="component" value="Unassembled WGS sequence"/>
</dbReference>
<proteinExistence type="predicted"/>
<evidence type="ECO:0000313" key="1">
    <source>
        <dbReference type="EMBL" id="MFD0991630.1"/>
    </source>
</evidence>
<evidence type="ECO:0000313" key="2">
    <source>
        <dbReference type="Proteomes" id="UP001597062"/>
    </source>
</evidence>
<keyword evidence="2" id="KW-1185">Reference proteome</keyword>
<name>A0ABW3JN65_9FLAO</name>
<organism evidence="1 2">
    <name type="scientific">Tenacibaculum geojense</name>
    <dbReference type="NCBI Taxonomy" id="915352"/>
    <lineage>
        <taxon>Bacteria</taxon>
        <taxon>Pseudomonadati</taxon>
        <taxon>Bacteroidota</taxon>
        <taxon>Flavobacteriia</taxon>
        <taxon>Flavobacteriales</taxon>
        <taxon>Flavobacteriaceae</taxon>
        <taxon>Tenacibaculum</taxon>
    </lineage>
</organism>
<accession>A0ABW3JN65</accession>
<protein>
    <submittedName>
        <fullName evidence="1">Uncharacterized protein</fullName>
    </submittedName>
</protein>
<reference evidence="2" key="1">
    <citation type="journal article" date="2019" name="Int. J. Syst. Evol. Microbiol.">
        <title>The Global Catalogue of Microorganisms (GCM) 10K type strain sequencing project: providing services to taxonomists for standard genome sequencing and annotation.</title>
        <authorList>
            <consortium name="The Broad Institute Genomics Platform"/>
            <consortium name="The Broad Institute Genome Sequencing Center for Infectious Disease"/>
            <person name="Wu L."/>
            <person name="Ma J."/>
        </authorList>
    </citation>
    <scope>NUCLEOTIDE SEQUENCE [LARGE SCALE GENOMIC DNA]</scope>
    <source>
        <strain evidence="2">CCUG 60527</strain>
    </source>
</reference>
<dbReference type="RefSeq" id="WP_386104121.1">
    <property type="nucleotide sequence ID" value="NZ_JBHTJR010000003.1"/>
</dbReference>